<proteinExistence type="predicted"/>
<dbReference type="AlphaFoldDB" id="A0A7S1CXX9"/>
<keyword evidence="2" id="KW-0732">Signal</keyword>
<keyword evidence="1" id="KW-0175">Coiled coil</keyword>
<organism evidence="3">
    <name type="scientific">Cyclophora tenuis</name>
    <name type="common">Marine diatom</name>
    <dbReference type="NCBI Taxonomy" id="216820"/>
    <lineage>
        <taxon>Eukaryota</taxon>
        <taxon>Sar</taxon>
        <taxon>Stramenopiles</taxon>
        <taxon>Ochrophyta</taxon>
        <taxon>Bacillariophyta</taxon>
        <taxon>Fragilariophyceae</taxon>
        <taxon>Fragilariophycidae</taxon>
        <taxon>Cyclophorales</taxon>
        <taxon>Cyclophoraceae</taxon>
        <taxon>Cyclophora</taxon>
    </lineage>
</organism>
<feature type="signal peptide" evidence="2">
    <location>
        <begin position="1"/>
        <end position="25"/>
    </location>
</feature>
<reference evidence="3" key="1">
    <citation type="submission" date="2021-01" db="EMBL/GenBank/DDBJ databases">
        <authorList>
            <person name="Corre E."/>
            <person name="Pelletier E."/>
            <person name="Niang G."/>
            <person name="Scheremetjew M."/>
            <person name="Finn R."/>
            <person name="Kale V."/>
            <person name="Holt S."/>
            <person name="Cochrane G."/>
            <person name="Meng A."/>
            <person name="Brown T."/>
            <person name="Cohen L."/>
        </authorList>
    </citation>
    <scope>NUCLEOTIDE SEQUENCE</scope>
    <source>
        <strain evidence="3">ECT3854</strain>
    </source>
</reference>
<protein>
    <submittedName>
        <fullName evidence="3">Uncharacterized protein</fullName>
    </submittedName>
</protein>
<feature type="chain" id="PRO_5031359909" evidence="2">
    <location>
        <begin position="26"/>
        <end position="196"/>
    </location>
</feature>
<dbReference type="EMBL" id="HBFW01002222">
    <property type="protein sequence ID" value="CAD8930417.1"/>
    <property type="molecule type" value="Transcribed_RNA"/>
</dbReference>
<evidence type="ECO:0000256" key="2">
    <source>
        <dbReference type="SAM" id="SignalP"/>
    </source>
</evidence>
<evidence type="ECO:0000256" key="1">
    <source>
        <dbReference type="SAM" id="Coils"/>
    </source>
</evidence>
<sequence length="196" mass="21709">MKGLFGRALLCAWAAIVSFCVPASGFLACQSAVERKVNSLSAVGVSSDEIERQLERARELLAKSKAKLEKQEGIDDTSKKNVGSSIGEVGTPFFATRMESSGREGVIKSRDEKTGLITTDGEKMAQLSEDEKWEERSLNEVFQSEVGEAEDVYSMAAQQLADRDVAMSIFNLRKSMMNEDYRAIFDKKNRFIGEDT</sequence>
<dbReference type="PROSITE" id="PS51257">
    <property type="entry name" value="PROKAR_LIPOPROTEIN"/>
    <property type="match status" value="1"/>
</dbReference>
<gene>
    <name evidence="3" type="ORF">CTEN0397_LOCUS1439</name>
</gene>
<accession>A0A7S1CXX9</accession>
<evidence type="ECO:0000313" key="3">
    <source>
        <dbReference type="EMBL" id="CAD8930417.1"/>
    </source>
</evidence>
<name>A0A7S1CXX9_CYCTE</name>
<feature type="coiled-coil region" evidence="1">
    <location>
        <begin position="47"/>
        <end position="74"/>
    </location>
</feature>